<evidence type="ECO:0000313" key="2">
    <source>
        <dbReference type="EMBL" id="CAB4341726.1"/>
    </source>
</evidence>
<proteinExistence type="predicted"/>
<gene>
    <name evidence="2" type="ORF">UFOPK4171_00812</name>
</gene>
<reference evidence="2" key="1">
    <citation type="submission" date="2020-05" db="EMBL/GenBank/DDBJ databases">
        <authorList>
            <person name="Chiriac C."/>
            <person name="Salcher M."/>
            <person name="Ghai R."/>
            <person name="Kavagutti S V."/>
        </authorList>
    </citation>
    <scope>NUCLEOTIDE SEQUENCE</scope>
</reference>
<dbReference type="AlphaFoldDB" id="A0A6J5ZK59"/>
<dbReference type="EMBL" id="CAESAM010000081">
    <property type="protein sequence ID" value="CAB4341726.1"/>
    <property type="molecule type" value="Genomic_DNA"/>
</dbReference>
<protein>
    <submittedName>
        <fullName evidence="2">Unannotated protein</fullName>
    </submittedName>
</protein>
<dbReference type="InterPro" id="IPR026881">
    <property type="entry name" value="WYL_dom"/>
</dbReference>
<dbReference type="Pfam" id="PF13280">
    <property type="entry name" value="WYL"/>
    <property type="match status" value="1"/>
</dbReference>
<dbReference type="PANTHER" id="PTHR34580:SF3">
    <property type="entry name" value="PROTEIN PAFB"/>
    <property type="match status" value="1"/>
</dbReference>
<feature type="domain" description="WYL" evidence="1">
    <location>
        <begin position="148"/>
        <end position="202"/>
    </location>
</feature>
<dbReference type="InterPro" id="IPR051534">
    <property type="entry name" value="CBASS_pafABC_assoc_protein"/>
</dbReference>
<sequence>MSAEKTERLINLTLGLLSTTKYLTKAEIFANIAGYEGSAETKERMFERDKDELRNMGIPIEVGGLDPLFEDEQGYRIRSADIQIQADEFSSEELLFMTMAANIWKESALSTISNNALMKVASIDSEIGFSQEALPMINDSFDSNQISILIEAISEKREISFKYHHKQRSLQPYGLKSLHGDWYLIGREQAEIKIFKLKRFESKIDLSNKTDAFEKPSDFNLNHYLPNDHRENMLPAILRVRNGKANILRSLGSVSNFDAEWDTLNIDFEDKIEFVKKILWFGTDVIVVSPIEIKNEVISQLSRSSNG</sequence>
<name>A0A6J5ZK59_9ZZZZ</name>
<accession>A0A6J5ZK59</accession>
<dbReference type="PROSITE" id="PS52050">
    <property type="entry name" value="WYL"/>
    <property type="match status" value="1"/>
</dbReference>
<organism evidence="2">
    <name type="scientific">freshwater metagenome</name>
    <dbReference type="NCBI Taxonomy" id="449393"/>
    <lineage>
        <taxon>unclassified sequences</taxon>
        <taxon>metagenomes</taxon>
        <taxon>ecological metagenomes</taxon>
    </lineage>
</organism>
<dbReference type="PANTHER" id="PTHR34580">
    <property type="match status" value="1"/>
</dbReference>
<evidence type="ECO:0000259" key="1">
    <source>
        <dbReference type="Pfam" id="PF13280"/>
    </source>
</evidence>